<dbReference type="EMBL" id="MU167309">
    <property type="protein sequence ID" value="KAG0143842.1"/>
    <property type="molecule type" value="Genomic_DNA"/>
</dbReference>
<keyword evidence="3" id="KW-1185">Reference proteome</keyword>
<keyword evidence="1" id="KW-0472">Membrane</keyword>
<name>A0A9P6T954_9BASI</name>
<accession>A0A9P6T954</accession>
<dbReference type="Proteomes" id="UP000886653">
    <property type="component" value="Unassembled WGS sequence"/>
</dbReference>
<evidence type="ECO:0000256" key="1">
    <source>
        <dbReference type="SAM" id="Phobius"/>
    </source>
</evidence>
<organism evidence="2 3">
    <name type="scientific">Cronartium quercuum f. sp. fusiforme G11</name>
    <dbReference type="NCBI Taxonomy" id="708437"/>
    <lineage>
        <taxon>Eukaryota</taxon>
        <taxon>Fungi</taxon>
        <taxon>Dikarya</taxon>
        <taxon>Basidiomycota</taxon>
        <taxon>Pucciniomycotina</taxon>
        <taxon>Pucciniomycetes</taxon>
        <taxon>Pucciniales</taxon>
        <taxon>Coleosporiaceae</taxon>
        <taxon>Cronartium</taxon>
    </lineage>
</organism>
<evidence type="ECO:0000313" key="3">
    <source>
        <dbReference type="Proteomes" id="UP000886653"/>
    </source>
</evidence>
<gene>
    <name evidence="2" type="ORF">CROQUDRAFT_95797</name>
</gene>
<keyword evidence="1" id="KW-1133">Transmembrane helix</keyword>
<dbReference type="AlphaFoldDB" id="A0A9P6T954"/>
<keyword evidence="1" id="KW-0812">Transmembrane</keyword>
<sequence>MSHLDPVLAWILASVVINALGKLLFSLVSLARVVRYPIVENRSTEQAAKASKHFLESGIEASNVDSAAKPVAVGTKHNGNRLYYVAFRRALGVGSVA</sequence>
<reference evidence="2" key="1">
    <citation type="submission" date="2013-11" db="EMBL/GenBank/DDBJ databases">
        <title>Genome sequence of the fusiform rust pathogen reveals effectors for host alternation and coevolution with pine.</title>
        <authorList>
            <consortium name="DOE Joint Genome Institute"/>
            <person name="Smith K."/>
            <person name="Pendleton A."/>
            <person name="Kubisiak T."/>
            <person name="Anderson C."/>
            <person name="Salamov A."/>
            <person name="Aerts A."/>
            <person name="Riley R."/>
            <person name="Clum A."/>
            <person name="Lindquist E."/>
            <person name="Ence D."/>
            <person name="Campbell M."/>
            <person name="Kronenberg Z."/>
            <person name="Feau N."/>
            <person name="Dhillon B."/>
            <person name="Hamelin R."/>
            <person name="Burleigh J."/>
            <person name="Smith J."/>
            <person name="Yandell M."/>
            <person name="Nelson C."/>
            <person name="Grigoriev I."/>
            <person name="Davis J."/>
        </authorList>
    </citation>
    <scope>NUCLEOTIDE SEQUENCE</scope>
    <source>
        <strain evidence="2">G11</strain>
    </source>
</reference>
<feature type="transmembrane region" description="Helical" evidence="1">
    <location>
        <begin position="6"/>
        <end position="25"/>
    </location>
</feature>
<protein>
    <submittedName>
        <fullName evidence="2">Uncharacterized protein</fullName>
    </submittedName>
</protein>
<comment type="caution">
    <text evidence="2">The sequence shown here is derived from an EMBL/GenBank/DDBJ whole genome shotgun (WGS) entry which is preliminary data.</text>
</comment>
<evidence type="ECO:0000313" key="2">
    <source>
        <dbReference type="EMBL" id="KAG0143842.1"/>
    </source>
</evidence>
<proteinExistence type="predicted"/>